<name>A0ABV9KUL2_9BACT</name>
<proteinExistence type="predicted"/>
<protein>
    <submittedName>
        <fullName evidence="1">Uncharacterized protein</fullName>
    </submittedName>
</protein>
<reference evidence="2" key="1">
    <citation type="journal article" date="2019" name="Int. J. Syst. Evol. Microbiol.">
        <title>The Global Catalogue of Microorganisms (GCM) 10K type strain sequencing project: providing services to taxonomists for standard genome sequencing and annotation.</title>
        <authorList>
            <consortium name="The Broad Institute Genomics Platform"/>
            <consortium name="The Broad Institute Genome Sequencing Center for Infectious Disease"/>
            <person name="Wu L."/>
            <person name="Ma J."/>
        </authorList>
    </citation>
    <scope>NUCLEOTIDE SEQUENCE [LARGE SCALE GENOMIC DNA]</scope>
    <source>
        <strain evidence="2">CCUG 66188</strain>
    </source>
</reference>
<keyword evidence="2" id="KW-1185">Reference proteome</keyword>
<gene>
    <name evidence="1" type="ORF">ACFO6W_07255</name>
</gene>
<evidence type="ECO:0000313" key="2">
    <source>
        <dbReference type="Proteomes" id="UP001596023"/>
    </source>
</evidence>
<sequence>MKIRKVLIKEEVIAYLHNLANNIESTIKEDDIIIYTEECDDFSHDIRVIDMIGTKMTIEFEHFEIKATEG</sequence>
<dbReference type="RefSeq" id="WP_379994804.1">
    <property type="nucleotide sequence ID" value="NZ_JBHSGN010000057.1"/>
</dbReference>
<accession>A0ABV9KUL2</accession>
<dbReference type="Proteomes" id="UP001596023">
    <property type="component" value="Unassembled WGS sequence"/>
</dbReference>
<evidence type="ECO:0000313" key="1">
    <source>
        <dbReference type="EMBL" id="MFC4673484.1"/>
    </source>
</evidence>
<dbReference type="EMBL" id="JBHSGN010000057">
    <property type="protein sequence ID" value="MFC4673484.1"/>
    <property type="molecule type" value="Genomic_DNA"/>
</dbReference>
<comment type="caution">
    <text evidence="1">The sequence shown here is derived from an EMBL/GenBank/DDBJ whole genome shotgun (WGS) entry which is preliminary data.</text>
</comment>
<organism evidence="1 2">
    <name type="scientific">Dysgonomonas termitidis</name>
    <dbReference type="NCBI Taxonomy" id="1516126"/>
    <lineage>
        <taxon>Bacteria</taxon>
        <taxon>Pseudomonadati</taxon>
        <taxon>Bacteroidota</taxon>
        <taxon>Bacteroidia</taxon>
        <taxon>Bacteroidales</taxon>
        <taxon>Dysgonomonadaceae</taxon>
        <taxon>Dysgonomonas</taxon>
    </lineage>
</organism>